<accession>A0A937RAH0</accession>
<dbReference type="CDD" id="cd02440">
    <property type="entry name" value="AdoMet_MTases"/>
    <property type="match status" value="1"/>
</dbReference>
<comment type="caution">
    <text evidence="2">The sequence shown here is derived from an EMBL/GenBank/DDBJ whole genome shotgun (WGS) entry which is preliminary data.</text>
</comment>
<keyword evidence="2" id="KW-0808">Transferase</keyword>
<dbReference type="Proteomes" id="UP000604475">
    <property type="component" value="Unassembled WGS sequence"/>
</dbReference>
<feature type="domain" description="Methyltransferase type 11" evidence="1">
    <location>
        <begin position="48"/>
        <end position="141"/>
    </location>
</feature>
<organism evidence="2 3">
    <name type="scientific">Frankia nepalensis</name>
    <dbReference type="NCBI Taxonomy" id="1836974"/>
    <lineage>
        <taxon>Bacteria</taxon>
        <taxon>Bacillati</taxon>
        <taxon>Actinomycetota</taxon>
        <taxon>Actinomycetes</taxon>
        <taxon>Frankiales</taxon>
        <taxon>Frankiaceae</taxon>
        <taxon>Frankia</taxon>
    </lineage>
</organism>
<dbReference type="EMBL" id="JAEACQ010000151">
    <property type="protein sequence ID" value="MBL7626870.1"/>
    <property type="molecule type" value="Genomic_DNA"/>
</dbReference>
<dbReference type="AlphaFoldDB" id="A0A937RAH0"/>
<dbReference type="GO" id="GO:0032259">
    <property type="term" value="P:methylation"/>
    <property type="evidence" value="ECO:0007669"/>
    <property type="project" value="UniProtKB-KW"/>
</dbReference>
<dbReference type="PANTHER" id="PTHR43591">
    <property type="entry name" value="METHYLTRANSFERASE"/>
    <property type="match status" value="1"/>
</dbReference>
<evidence type="ECO:0000313" key="3">
    <source>
        <dbReference type="Proteomes" id="UP000604475"/>
    </source>
</evidence>
<name>A0A937RAH0_9ACTN</name>
<dbReference type="RefSeq" id="WP_203004779.1">
    <property type="nucleotide sequence ID" value="NZ_JADWYU010000106.1"/>
</dbReference>
<sequence length="271" mass="29671">MTAVAELKQSHRATWAAGDYAAVAELIDESPPRDLLARVELAPGARVLDVATGTGNVALRAAAAGARVVGLDLTPELFETARRRAHEHRVAVDWVEGDAEELPYPDASFDLVLSVFGVQFAPRHELAARELARVCRPGGQIGLVSWTPQSQIGELLKLIGRYLPAAPDYASPPPLWGSEPHVRRLFAGSGVELEFTRGHNPWRFDSPERFVAFMESHYGPTVKARERLTATGRWDECRAEIVAMVSRRNDATDGGLLMRAEYLVAVGRRTG</sequence>
<keyword evidence="2" id="KW-0489">Methyltransferase</keyword>
<keyword evidence="3" id="KW-1185">Reference proteome</keyword>
<proteinExistence type="predicted"/>
<dbReference type="InterPro" id="IPR013216">
    <property type="entry name" value="Methyltransf_11"/>
</dbReference>
<dbReference type="SUPFAM" id="SSF53335">
    <property type="entry name" value="S-adenosyl-L-methionine-dependent methyltransferases"/>
    <property type="match status" value="1"/>
</dbReference>
<evidence type="ECO:0000313" key="2">
    <source>
        <dbReference type="EMBL" id="MBL7626870.1"/>
    </source>
</evidence>
<dbReference type="Pfam" id="PF08241">
    <property type="entry name" value="Methyltransf_11"/>
    <property type="match status" value="1"/>
</dbReference>
<dbReference type="GO" id="GO:0008757">
    <property type="term" value="F:S-adenosylmethionine-dependent methyltransferase activity"/>
    <property type="evidence" value="ECO:0007669"/>
    <property type="project" value="InterPro"/>
</dbReference>
<dbReference type="InterPro" id="IPR029063">
    <property type="entry name" value="SAM-dependent_MTases_sf"/>
</dbReference>
<protein>
    <submittedName>
        <fullName evidence="2">Methyltransferase domain-containing protein</fullName>
    </submittedName>
</protein>
<dbReference type="PANTHER" id="PTHR43591:SF24">
    <property type="entry name" value="2-METHOXY-6-POLYPRENYL-1,4-BENZOQUINOL METHYLASE, MITOCHONDRIAL"/>
    <property type="match status" value="1"/>
</dbReference>
<evidence type="ECO:0000259" key="1">
    <source>
        <dbReference type="Pfam" id="PF08241"/>
    </source>
</evidence>
<gene>
    <name evidence="2" type="ORF">I7412_06750</name>
</gene>
<dbReference type="Gene3D" id="3.40.50.150">
    <property type="entry name" value="Vaccinia Virus protein VP39"/>
    <property type="match status" value="1"/>
</dbReference>
<reference evidence="2" key="1">
    <citation type="submission" date="2020-12" db="EMBL/GenBank/DDBJ databases">
        <title>Genomic characterization of non-nitrogen-fixing Frankia strains.</title>
        <authorList>
            <person name="Carlos-Shanley C."/>
            <person name="Guerra T."/>
            <person name="Hahn D."/>
        </authorList>
    </citation>
    <scope>NUCLEOTIDE SEQUENCE</scope>
    <source>
        <strain evidence="2">CN6</strain>
    </source>
</reference>